<keyword evidence="4 5" id="KW-0472">Membrane</keyword>
<comment type="subcellular location">
    <subcellularLocation>
        <location evidence="1">Membrane</location>
        <topology evidence="1">Multi-pass membrane protein</topology>
    </subcellularLocation>
</comment>
<feature type="domain" description="SLC26A/SulP transporter" evidence="6">
    <location>
        <begin position="16"/>
        <end position="395"/>
    </location>
</feature>
<feature type="transmembrane region" description="Helical" evidence="5">
    <location>
        <begin position="170"/>
        <end position="192"/>
    </location>
</feature>
<evidence type="ECO:0000256" key="3">
    <source>
        <dbReference type="ARBA" id="ARBA00022989"/>
    </source>
</evidence>
<protein>
    <submittedName>
        <fullName evidence="7">SulP family sulfate permease</fullName>
    </submittedName>
</protein>
<dbReference type="RefSeq" id="WP_106291617.1">
    <property type="nucleotide sequence ID" value="NZ_PVTH01000002.1"/>
</dbReference>
<dbReference type="AlphaFoldDB" id="A0A2T0U986"/>
<accession>A0A2T0U986</accession>
<feature type="transmembrane region" description="Helical" evidence="5">
    <location>
        <begin position="92"/>
        <end position="110"/>
    </location>
</feature>
<evidence type="ECO:0000259" key="6">
    <source>
        <dbReference type="Pfam" id="PF00916"/>
    </source>
</evidence>
<feature type="transmembrane region" description="Helical" evidence="5">
    <location>
        <begin position="117"/>
        <end position="137"/>
    </location>
</feature>
<dbReference type="GO" id="GO:0055085">
    <property type="term" value="P:transmembrane transport"/>
    <property type="evidence" value="ECO:0007669"/>
    <property type="project" value="InterPro"/>
</dbReference>
<keyword evidence="2 5" id="KW-0812">Transmembrane</keyword>
<dbReference type="Proteomes" id="UP000238034">
    <property type="component" value="Unassembled WGS sequence"/>
</dbReference>
<gene>
    <name evidence="7" type="ORF">B0I27_102194</name>
</gene>
<dbReference type="PANTHER" id="PTHR11814">
    <property type="entry name" value="SULFATE TRANSPORTER"/>
    <property type="match status" value="1"/>
</dbReference>
<evidence type="ECO:0000313" key="7">
    <source>
        <dbReference type="EMBL" id="PRY54428.1"/>
    </source>
</evidence>
<name>A0A2T0U986_9SPHI</name>
<keyword evidence="3 5" id="KW-1133">Transmembrane helix</keyword>
<reference evidence="7 8" key="1">
    <citation type="submission" date="2018-03" db="EMBL/GenBank/DDBJ databases">
        <title>Genomic Encyclopedia of Type Strains, Phase III (KMG-III): the genomes of soil and plant-associated and newly described type strains.</title>
        <authorList>
            <person name="Whitman W."/>
        </authorList>
    </citation>
    <scope>NUCLEOTIDE SEQUENCE [LARGE SCALE GENOMIC DNA]</scope>
    <source>
        <strain evidence="7 8">CGMCC 1.9313</strain>
    </source>
</reference>
<dbReference type="Pfam" id="PF00916">
    <property type="entry name" value="Sulfate_transp"/>
    <property type="match status" value="1"/>
</dbReference>
<keyword evidence="8" id="KW-1185">Reference proteome</keyword>
<dbReference type="GO" id="GO:0016020">
    <property type="term" value="C:membrane"/>
    <property type="evidence" value="ECO:0007669"/>
    <property type="project" value="UniProtKB-SubCell"/>
</dbReference>
<proteinExistence type="predicted"/>
<feature type="transmembrane region" description="Helical" evidence="5">
    <location>
        <begin position="199"/>
        <end position="218"/>
    </location>
</feature>
<dbReference type="InterPro" id="IPR001902">
    <property type="entry name" value="SLC26A/SulP_fam"/>
</dbReference>
<organism evidence="7 8">
    <name type="scientific">Arcticibacter pallidicorallinus</name>
    <dbReference type="NCBI Taxonomy" id="1259464"/>
    <lineage>
        <taxon>Bacteria</taxon>
        <taxon>Pseudomonadati</taxon>
        <taxon>Bacteroidota</taxon>
        <taxon>Sphingobacteriia</taxon>
        <taxon>Sphingobacteriales</taxon>
        <taxon>Sphingobacteriaceae</taxon>
        <taxon>Arcticibacter</taxon>
    </lineage>
</organism>
<evidence type="ECO:0000313" key="8">
    <source>
        <dbReference type="Proteomes" id="UP000238034"/>
    </source>
</evidence>
<feature type="transmembrane region" description="Helical" evidence="5">
    <location>
        <begin position="257"/>
        <end position="276"/>
    </location>
</feature>
<feature type="transmembrane region" description="Helical" evidence="5">
    <location>
        <begin position="340"/>
        <end position="369"/>
    </location>
</feature>
<evidence type="ECO:0000256" key="4">
    <source>
        <dbReference type="ARBA" id="ARBA00023136"/>
    </source>
</evidence>
<dbReference type="OrthoDB" id="9769739at2"/>
<feature type="transmembrane region" description="Helical" evidence="5">
    <location>
        <begin position="20"/>
        <end position="39"/>
    </location>
</feature>
<sequence>MPASKGLGKYFSAQNLKKDLPASLVVFLVALPLCLGIALASGAPLFAGLLTGIIGGIVVAAISGSQLSVSGPAAGLTVIVFTSIAQLGGYEIFLLALVIAGILQVALGFMKAGTIANFFPSSVIEGMLAAIGIILIMKQIPYALGYNADFEGSESFQSGGSNTISGISDALSMISPGAIIISVLSLLVLIYWSKIKKVNVVPAPLVVVIIGIALNFAFKGTSFEIAAIHLVQVPVVNSFSEFTGLFMTPDFSQISNPTVWTVAFTIAIVASLESLLSLEAVDKIDPYKRVSPTNRELVAQGTGNLICGLVGGLPLTAVIVRSSANVNSGGKTKASSMLHGLWLLASLLLIPGLINSIPLSCLAAVLIFTGSKLAKLALFKKMWREGKGQFIPFIVTILAVVFTDLLKGVAIGMVIGVFFILRNNMRNPYFYTISSKGNKDVIRITLSEEVSFLNKAAISYTLNNLPPESDVIIDGTNSKYIDPDVLEVIHNFKHNAYSRAIIVKLENIKHRYDVPQLKEMIYKPEKVHENV</sequence>
<dbReference type="EMBL" id="PVTH01000002">
    <property type="protein sequence ID" value="PRY54428.1"/>
    <property type="molecule type" value="Genomic_DNA"/>
</dbReference>
<evidence type="ECO:0000256" key="1">
    <source>
        <dbReference type="ARBA" id="ARBA00004141"/>
    </source>
</evidence>
<comment type="caution">
    <text evidence="7">The sequence shown here is derived from an EMBL/GenBank/DDBJ whole genome shotgun (WGS) entry which is preliminary data.</text>
</comment>
<feature type="transmembrane region" description="Helical" evidence="5">
    <location>
        <begin position="390"/>
        <end position="421"/>
    </location>
</feature>
<dbReference type="InterPro" id="IPR011547">
    <property type="entry name" value="SLC26A/SulP_dom"/>
</dbReference>
<evidence type="ECO:0000256" key="5">
    <source>
        <dbReference type="SAM" id="Phobius"/>
    </source>
</evidence>
<evidence type="ECO:0000256" key="2">
    <source>
        <dbReference type="ARBA" id="ARBA00022692"/>
    </source>
</evidence>
<feature type="transmembrane region" description="Helical" evidence="5">
    <location>
        <begin position="297"/>
        <end position="320"/>
    </location>
</feature>
<feature type="transmembrane region" description="Helical" evidence="5">
    <location>
        <begin position="45"/>
        <end position="62"/>
    </location>
</feature>